<dbReference type="OrthoDB" id="4465654at2"/>
<dbReference type="InterPro" id="IPR023833">
    <property type="entry name" value="Signal_pept_SipW-depend-type"/>
</dbReference>
<organism evidence="1 2">
    <name type="scientific">Rhodococcoides kyotonense</name>
    <dbReference type="NCBI Taxonomy" id="398843"/>
    <lineage>
        <taxon>Bacteria</taxon>
        <taxon>Bacillati</taxon>
        <taxon>Actinomycetota</taxon>
        <taxon>Actinomycetes</taxon>
        <taxon>Mycobacteriales</taxon>
        <taxon>Nocardiaceae</taxon>
        <taxon>Rhodococcoides</taxon>
    </lineage>
</organism>
<proteinExistence type="predicted"/>
<reference evidence="2" key="1">
    <citation type="submission" date="2017-06" db="EMBL/GenBank/DDBJ databases">
        <authorList>
            <person name="Varghese N."/>
            <person name="Submissions S."/>
        </authorList>
    </citation>
    <scope>NUCLEOTIDE SEQUENCE [LARGE SCALE GENOMIC DNA]</scope>
    <source>
        <strain evidence="2">JCM 23211</strain>
    </source>
</reference>
<dbReference type="NCBIfam" id="TIGR04088">
    <property type="entry name" value="cognate_SipW"/>
    <property type="match status" value="1"/>
</dbReference>
<evidence type="ECO:0000313" key="1">
    <source>
        <dbReference type="EMBL" id="SNS68325.1"/>
    </source>
</evidence>
<name>A0A239GHG1_9NOCA</name>
<protein>
    <submittedName>
        <fullName evidence="1">SipW-cognate class signal peptide</fullName>
    </submittedName>
</protein>
<dbReference type="AlphaFoldDB" id="A0A239GHG1"/>
<dbReference type="Proteomes" id="UP000198327">
    <property type="component" value="Unassembled WGS sequence"/>
</dbReference>
<evidence type="ECO:0000313" key="2">
    <source>
        <dbReference type="Proteomes" id="UP000198327"/>
    </source>
</evidence>
<dbReference type="RefSeq" id="WP_089245177.1">
    <property type="nucleotide sequence ID" value="NZ_FZOW01000004.1"/>
</dbReference>
<keyword evidence="2" id="KW-1185">Reference proteome</keyword>
<gene>
    <name evidence="1" type="ORF">SAMN05421642_104232</name>
</gene>
<dbReference type="EMBL" id="FZOW01000004">
    <property type="protein sequence ID" value="SNS68325.1"/>
    <property type="molecule type" value="Genomic_DNA"/>
</dbReference>
<sequence>MTDQQVSTRKRKIRALLAGGLVLGVGAAITLAAWTDNVFGNSDFATGDDTWNIQASFSGTATPTWVESDVSPGQTFGFPAPRLNLTPSDTVYAPIALRLEPGQTLGAAVTLNGATGGSPAGAALTSALRYSVTSGGTAAGCAAGTPGGTTVVAAASTLTTGSAADAITLAADGTPVQLCFAVTLPAGTPNTISGLNTGQLIWQFVGTSIA</sequence>
<accession>A0A239GHG1</accession>